<keyword evidence="2 6" id="KW-0812">Transmembrane</keyword>
<comment type="subcellular location">
    <subcellularLocation>
        <location evidence="1">Membrane</location>
        <topology evidence="1">Multi-pass membrane protein</topology>
    </subcellularLocation>
</comment>
<keyword evidence="4 6" id="KW-0472">Membrane</keyword>
<feature type="transmembrane region" description="Helical" evidence="6">
    <location>
        <begin position="39"/>
        <end position="57"/>
    </location>
</feature>
<dbReference type="GO" id="GO:0016020">
    <property type="term" value="C:membrane"/>
    <property type="evidence" value="ECO:0007669"/>
    <property type="project" value="UniProtKB-SubCell"/>
</dbReference>
<dbReference type="Proteomes" id="UP000192575">
    <property type="component" value="Unassembled WGS sequence"/>
</dbReference>
<comment type="similarity">
    <text evidence="5">Belongs to the bacteriophage holin family. Cp-1 holin subfamily.</text>
</comment>
<evidence type="ECO:0000256" key="5">
    <source>
        <dbReference type="ARBA" id="ARBA00023600"/>
    </source>
</evidence>
<accession>A0A1V9REA3</accession>
<protein>
    <submittedName>
        <fullName evidence="7">Holin</fullName>
    </submittedName>
</protein>
<keyword evidence="3 6" id="KW-1133">Transmembrane helix</keyword>
<organism evidence="7 8">
    <name type="scientific">Ligilactobacillus salivarius</name>
    <dbReference type="NCBI Taxonomy" id="1624"/>
    <lineage>
        <taxon>Bacteria</taxon>
        <taxon>Bacillati</taxon>
        <taxon>Bacillota</taxon>
        <taxon>Bacilli</taxon>
        <taxon>Lactobacillales</taxon>
        <taxon>Lactobacillaceae</taxon>
        <taxon>Ligilactobacillus</taxon>
    </lineage>
</organism>
<evidence type="ECO:0000313" key="8">
    <source>
        <dbReference type="Proteomes" id="UP000192575"/>
    </source>
</evidence>
<feature type="transmembrane region" description="Helical" evidence="6">
    <location>
        <begin position="6"/>
        <end position="27"/>
    </location>
</feature>
<evidence type="ECO:0000313" key="7">
    <source>
        <dbReference type="EMBL" id="OQQ91434.1"/>
    </source>
</evidence>
<evidence type="ECO:0000256" key="6">
    <source>
        <dbReference type="SAM" id="Phobius"/>
    </source>
</evidence>
<dbReference type="NCBIfam" id="TIGR01593">
    <property type="entry name" value="holin_tox_secr"/>
    <property type="match status" value="1"/>
</dbReference>
<dbReference type="EMBL" id="NBEF01000014">
    <property type="protein sequence ID" value="OQQ91434.1"/>
    <property type="molecule type" value="Genomic_DNA"/>
</dbReference>
<name>A0A1V9REA3_9LACO</name>
<reference evidence="7 8" key="1">
    <citation type="submission" date="2017-03" db="EMBL/GenBank/DDBJ databases">
        <title>Phylogenomics and comparative genomics of Lactobacillus salivarius, a mammalian gut commensal.</title>
        <authorList>
            <person name="Harris H.M."/>
        </authorList>
    </citation>
    <scope>NUCLEOTIDE SEQUENCE [LARGE SCALE GENOMIC DNA]</scope>
    <source>
        <strain evidence="7 8">JCM 1047</strain>
    </source>
</reference>
<sequence>MYDNPLIWLFIWLIIADIATGFVKSLVAKNTNSTKGINGLIKHGLVLFVGLSVYPIITASGFSSAADSFIVFCNLFYAVSFIENWGQIGLPLPEWLKKYIYKLSDEYKIKHEEDK</sequence>
<evidence type="ECO:0000256" key="4">
    <source>
        <dbReference type="ARBA" id="ARBA00023136"/>
    </source>
</evidence>
<evidence type="ECO:0000256" key="2">
    <source>
        <dbReference type="ARBA" id="ARBA00022692"/>
    </source>
</evidence>
<evidence type="ECO:0000256" key="1">
    <source>
        <dbReference type="ARBA" id="ARBA00004141"/>
    </source>
</evidence>
<evidence type="ECO:0000256" key="3">
    <source>
        <dbReference type="ARBA" id="ARBA00022989"/>
    </source>
</evidence>
<proteinExistence type="inferred from homology"/>
<dbReference type="Pfam" id="PF05105">
    <property type="entry name" value="Phage_holin_4_1"/>
    <property type="match status" value="1"/>
</dbReference>
<gene>
    <name evidence="7" type="ORF">B6U56_02840</name>
</gene>
<dbReference type="AlphaFoldDB" id="A0A1V9REA3"/>
<dbReference type="InterPro" id="IPR006480">
    <property type="entry name" value="Phage_holin_4_1"/>
</dbReference>
<comment type="caution">
    <text evidence="7">The sequence shown here is derived from an EMBL/GenBank/DDBJ whole genome shotgun (WGS) entry which is preliminary data.</text>
</comment>